<accession>B6K4S2</accession>
<dbReference type="JaponicusDB" id="SJAG_03634">
    <property type="gene designation" value="hid2"/>
</dbReference>
<dbReference type="RefSeq" id="XP_002174772.1">
    <property type="nucleotide sequence ID" value="XM_002174736.2"/>
</dbReference>
<dbReference type="GO" id="GO:0005797">
    <property type="term" value="C:Golgi medial cisterna"/>
    <property type="evidence" value="ECO:0000318"/>
    <property type="project" value="GO_Central"/>
</dbReference>
<reference evidence="1 3" key="1">
    <citation type="journal article" date="2011" name="Science">
        <title>Comparative functional genomics of the fission yeasts.</title>
        <authorList>
            <person name="Rhind N."/>
            <person name="Chen Z."/>
            <person name="Yassour M."/>
            <person name="Thompson D.A."/>
            <person name="Haas B.J."/>
            <person name="Habib N."/>
            <person name="Wapinski I."/>
            <person name="Roy S."/>
            <person name="Lin M.F."/>
            <person name="Heiman D.I."/>
            <person name="Young S.K."/>
            <person name="Furuya K."/>
            <person name="Guo Y."/>
            <person name="Pidoux A."/>
            <person name="Chen H.M."/>
            <person name="Robbertse B."/>
            <person name="Goldberg J.M."/>
            <person name="Aoki K."/>
            <person name="Bayne E.H."/>
            <person name="Berlin A.M."/>
            <person name="Desjardins C.A."/>
            <person name="Dobbs E."/>
            <person name="Dukaj L."/>
            <person name="Fan L."/>
            <person name="FitzGerald M.G."/>
            <person name="French C."/>
            <person name="Gujja S."/>
            <person name="Hansen K."/>
            <person name="Keifenheim D."/>
            <person name="Levin J.Z."/>
            <person name="Mosher R.A."/>
            <person name="Mueller C.A."/>
            <person name="Pfiffner J."/>
            <person name="Priest M."/>
            <person name="Russ C."/>
            <person name="Smialowska A."/>
            <person name="Swoboda P."/>
            <person name="Sykes S.M."/>
            <person name="Vaughn M."/>
            <person name="Vengrova S."/>
            <person name="Yoder R."/>
            <person name="Zeng Q."/>
            <person name="Allshire R."/>
            <person name="Baulcombe D."/>
            <person name="Birren B.W."/>
            <person name="Brown W."/>
            <person name="Ekwall K."/>
            <person name="Kellis M."/>
            <person name="Leatherwood J."/>
            <person name="Levin H."/>
            <person name="Margalit H."/>
            <person name="Martienssen R."/>
            <person name="Nieduszynski C.A."/>
            <person name="Spatafora J.W."/>
            <person name="Friedman N."/>
            <person name="Dalgaard J.Z."/>
            <person name="Baumann P."/>
            <person name="Niki H."/>
            <person name="Regev A."/>
            <person name="Nusbaum C."/>
        </authorList>
    </citation>
    <scope>NUCLEOTIDE SEQUENCE [LARGE SCALE GENOMIC DNA]</scope>
    <source>
        <strain evidence="3">yFS275 / FY16936</strain>
    </source>
</reference>
<dbReference type="PANTHER" id="PTHR21575:SF14">
    <property type="entry name" value="HID-1 FAMILY PROTEIN P19A11.07C"/>
    <property type="match status" value="1"/>
</dbReference>
<sequence>MGITESKFSVRDQVEKLLDNPYNCDLVLIFHSLVTNPTSLNDFFTLIPNKDIAALRDSHSFYALKIFVKSSLHTIMAISLQDPGHLSNTLTRKALQNSIRLLIRILPFLFTAKPSLHWFNELLLDAPVSSIVLSECLTELGARLPNLDSAPKYQFFGEQLAAALRTIAFLPHVTIAEDNQLNQRLWAPGIGLSTTSNSSSKELVNNRVEYLTLLCVLFSEVLYQPKEHCFSLLLFFFSTKNEKVFILDFLCSLTNTAFQKTSFISLKYFSGQQRELSVLSLRILILLLSYTPLRIDPSLLAKLQDNNVQVLEMQNYYVFYYEKLHRSTDLEFIVGGIEQHTTSSLKHTSWFRPLEREFCLGAQDNLYLFLILCTFHKRLLRHLSSSKHLHQLVLNLLYLIVKCSSEGGDKHVCKVVYLILRKLLLIPQLVSSLCKPAQNLQVPSMDSYIPGFQNNVGDYVISTTATLLKLKAEEYSSLFPILMSTLQHANGISLSTLDAVLDLLSTMLQPSSLFLSKNNAIKLIHLLSALQLYASNEGIKNNGLALAFAKIKNHLLPLLSLDKQEMEKKASQFLPQFYTESTADLTSLIHWYGGLFNDKFTVLISFIENSDSPNPINSVINSSAEACNQKTTENFELWNQSVHFWFIASYWGQILRTSSFQDGVLSPWYGTQPCLIQVKSQQQSSISFGNALTVDTLTSIMSLPFNNH</sequence>
<dbReference type="GO" id="GO:0016020">
    <property type="term" value="C:membrane"/>
    <property type="evidence" value="ECO:0000318"/>
    <property type="project" value="GO_Central"/>
</dbReference>
<protein>
    <submittedName>
        <fullName evidence="1">Dymeclin 2</fullName>
    </submittedName>
</protein>
<dbReference type="eggNOG" id="KOG2226">
    <property type="taxonomic scope" value="Eukaryota"/>
</dbReference>
<dbReference type="GeneID" id="7051342"/>
<dbReference type="EMBL" id="KE651167">
    <property type="protein sequence ID" value="EEB08479.1"/>
    <property type="molecule type" value="Genomic_DNA"/>
</dbReference>
<dbReference type="STRING" id="402676.B6K4S2"/>
<dbReference type="HOGENOM" id="CLU_389871_0_0_1"/>
<evidence type="ECO:0000313" key="1">
    <source>
        <dbReference type="EMBL" id="EEB08479.1"/>
    </source>
</evidence>
<dbReference type="InterPro" id="IPR026705">
    <property type="entry name" value="Hid-1/Ecm30"/>
</dbReference>
<dbReference type="VEuPathDB" id="FungiDB:SJAG_03634"/>
<organism evidence="1 3">
    <name type="scientific">Schizosaccharomyces japonicus (strain yFS275 / FY16936)</name>
    <name type="common">Fission yeast</name>
    <dbReference type="NCBI Taxonomy" id="402676"/>
    <lineage>
        <taxon>Eukaryota</taxon>
        <taxon>Fungi</taxon>
        <taxon>Dikarya</taxon>
        <taxon>Ascomycota</taxon>
        <taxon>Taphrinomycotina</taxon>
        <taxon>Schizosaccharomycetes</taxon>
        <taxon>Schizosaccharomycetales</taxon>
        <taxon>Schizosaccharomycetaceae</taxon>
        <taxon>Schizosaccharomyces</taxon>
    </lineage>
</organism>
<proteinExistence type="predicted"/>
<dbReference type="Pfam" id="PF12722">
    <property type="entry name" value="Hid1"/>
    <property type="match status" value="1"/>
</dbReference>
<dbReference type="OMA" id="PIYELNI"/>
<dbReference type="PANTHER" id="PTHR21575">
    <property type="entry name" value="PROTEIN HID1"/>
    <property type="match status" value="1"/>
</dbReference>
<name>B6K4S2_SCHJY</name>
<keyword evidence="3" id="KW-1185">Reference proteome</keyword>
<dbReference type="Proteomes" id="UP000001744">
    <property type="component" value="Unassembled WGS sequence"/>
</dbReference>
<evidence type="ECO:0000313" key="3">
    <source>
        <dbReference type="Proteomes" id="UP000001744"/>
    </source>
</evidence>
<dbReference type="GO" id="GO:0000138">
    <property type="term" value="C:Golgi trans cisterna"/>
    <property type="evidence" value="ECO:0000318"/>
    <property type="project" value="GO_Central"/>
</dbReference>
<evidence type="ECO:0000313" key="2">
    <source>
        <dbReference type="JaponicusDB" id="SJAG_03634"/>
    </source>
</evidence>
<dbReference type="AlphaFoldDB" id="B6K4S2"/>
<gene>
    <name evidence="2" type="primary">hid2</name>
    <name evidence="1" type="ORF">SJAG_03634</name>
</gene>